<dbReference type="AlphaFoldDB" id="A0A8S0TSI7"/>
<dbReference type="Gramene" id="OE9A070818T1">
    <property type="protein sequence ID" value="OE9A070818C1"/>
    <property type="gene ID" value="OE9A070818"/>
</dbReference>
<evidence type="ECO:0000313" key="1">
    <source>
        <dbReference type="EMBL" id="CAA3006519.1"/>
    </source>
</evidence>
<accession>A0A8S0TSI7</accession>
<dbReference type="EMBL" id="CACTIH010007260">
    <property type="protein sequence ID" value="CAA3006519.1"/>
    <property type="molecule type" value="Genomic_DNA"/>
</dbReference>
<evidence type="ECO:0000313" key="2">
    <source>
        <dbReference type="Proteomes" id="UP000594638"/>
    </source>
</evidence>
<protein>
    <submittedName>
        <fullName evidence="1">Uncharacterized protein</fullName>
    </submittedName>
</protein>
<keyword evidence="2" id="KW-1185">Reference proteome</keyword>
<comment type="caution">
    <text evidence="1">The sequence shown here is derived from an EMBL/GenBank/DDBJ whole genome shotgun (WGS) entry which is preliminary data.</text>
</comment>
<sequence>MPSTRRRRRRRRKLDTQACQARRSMTLAPKRGGRITLASSARFDELRLAMQQLVWGWLSLQANKPNVAKRKEVKISRRCNIRAFRLGKQSLKSSGWGSTRGVSSRPTHPSWFCLISVVLNKANRPNLSHVFVFMTRFLILALGSQLIPPSGLARYHSLADAHAQLPPSSHVVANTDEEDLYRLAPIPSWFFPSRLAKTHTVREQQLGSQLVRGAEQ</sequence>
<proteinExistence type="predicted"/>
<dbReference type="Proteomes" id="UP000594638">
    <property type="component" value="Unassembled WGS sequence"/>
</dbReference>
<gene>
    <name evidence="1" type="ORF">OLEA9_A070818</name>
</gene>
<organism evidence="1 2">
    <name type="scientific">Olea europaea subsp. europaea</name>
    <dbReference type="NCBI Taxonomy" id="158383"/>
    <lineage>
        <taxon>Eukaryota</taxon>
        <taxon>Viridiplantae</taxon>
        <taxon>Streptophyta</taxon>
        <taxon>Embryophyta</taxon>
        <taxon>Tracheophyta</taxon>
        <taxon>Spermatophyta</taxon>
        <taxon>Magnoliopsida</taxon>
        <taxon>eudicotyledons</taxon>
        <taxon>Gunneridae</taxon>
        <taxon>Pentapetalae</taxon>
        <taxon>asterids</taxon>
        <taxon>lamiids</taxon>
        <taxon>Lamiales</taxon>
        <taxon>Oleaceae</taxon>
        <taxon>Oleeae</taxon>
        <taxon>Olea</taxon>
    </lineage>
</organism>
<reference evidence="1 2" key="1">
    <citation type="submission" date="2019-12" db="EMBL/GenBank/DDBJ databases">
        <authorList>
            <person name="Alioto T."/>
            <person name="Alioto T."/>
            <person name="Gomez Garrido J."/>
        </authorList>
    </citation>
    <scope>NUCLEOTIDE SEQUENCE [LARGE SCALE GENOMIC DNA]</scope>
</reference>
<name>A0A8S0TSI7_OLEEU</name>